<keyword evidence="9" id="KW-0472">Membrane</keyword>
<feature type="transmembrane region" description="Helical" evidence="9">
    <location>
        <begin position="54"/>
        <end position="73"/>
    </location>
</feature>
<feature type="domain" description="Signal transduction histidine kinase subgroup 3 dimerisation and phosphoacceptor" evidence="10">
    <location>
        <begin position="317"/>
        <end position="381"/>
    </location>
</feature>
<feature type="transmembrane region" description="Helical" evidence="9">
    <location>
        <begin position="85"/>
        <end position="103"/>
    </location>
</feature>
<comment type="catalytic activity">
    <reaction evidence="1">
        <text>ATP + protein L-histidine = ADP + protein N-phospho-L-histidine.</text>
        <dbReference type="EC" id="2.7.13.3"/>
    </reaction>
</comment>
<evidence type="ECO:0000313" key="12">
    <source>
        <dbReference type="Proteomes" id="UP000824755"/>
    </source>
</evidence>
<dbReference type="EMBL" id="CP080544">
    <property type="protein sequence ID" value="QYR52182.1"/>
    <property type="molecule type" value="Genomic_DNA"/>
</dbReference>
<dbReference type="Proteomes" id="UP000824755">
    <property type="component" value="Chromosome"/>
</dbReference>
<dbReference type="Gene3D" id="3.30.565.10">
    <property type="entry name" value="Histidine kinase-like ATPase, C-terminal domain"/>
    <property type="match status" value="1"/>
</dbReference>
<dbReference type="Gene3D" id="1.20.5.1930">
    <property type="match status" value="1"/>
</dbReference>
<evidence type="ECO:0000256" key="5">
    <source>
        <dbReference type="ARBA" id="ARBA00022741"/>
    </source>
</evidence>
<evidence type="ECO:0000256" key="6">
    <source>
        <dbReference type="ARBA" id="ARBA00022777"/>
    </source>
</evidence>
<reference evidence="11 12" key="1">
    <citation type="submission" date="2021-08" db="EMBL/GenBank/DDBJ databases">
        <title>Lysobacter sp. strain CJ11 Genome sequencing and assembly.</title>
        <authorList>
            <person name="Kim I."/>
        </authorList>
    </citation>
    <scope>NUCLEOTIDE SEQUENCE [LARGE SCALE GENOMIC DNA]</scope>
    <source>
        <strain evidence="11 12">CJ11</strain>
    </source>
</reference>
<dbReference type="PANTHER" id="PTHR24421">
    <property type="entry name" value="NITRATE/NITRITE SENSOR PROTEIN NARX-RELATED"/>
    <property type="match status" value="1"/>
</dbReference>
<dbReference type="EC" id="2.7.13.3" evidence="2"/>
<evidence type="ECO:0000256" key="9">
    <source>
        <dbReference type="SAM" id="Phobius"/>
    </source>
</evidence>
<evidence type="ECO:0000256" key="7">
    <source>
        <dbReference type="ARBA" id="ARBA00022840"/>
    </source>
</evidence>
<proteinExistence type="predicted"/>
<name>A0ABX8WKM3_9GAMM</name>
<feature type="transmembrane region" description="Helical" evidence="9">
    <location>
        <begin position="233"/>
        <end position="252"/>
    </location>
</feature>
<dbReference type="InterPro" id="IPR011712">
    <property type="entry name" value="Sig_transdc_His_kin_sub3_dim/P"/>
</dbReference>
<sequence length="521" mass="58255">MESKWKWLQRDTKWLLIALYPWLFALATLASAPFWNLQAGVRCAALWLVPMRQWWMIAVLEWLVLALFRFALSDASITPVDLVDVFGPFICFAIAHAIVFFFVRPTAGIGSLRALVTRLFAAVVAVALSSFAFINARHLLDGRDPQQFAFALLENRVGAWLGVMTLGLLILTIAQRKFLAGRDFDLRTIGIALLPACILASLMQIDPVNAHVDAVVIAILPLLLVSHQLGFRAAIFAFCGVAACVLFQHAALPEIWQYGRVETFLVLVGFGATIIGGASDLMRHQHEALAHTAVAETERSSRMSDVALRLTHQEEKERQRIAQDLHDQLGQDLTAIATYVQIASKRTDDLGTLQYLKTVSSLVEDAHWHLRAINDKLHPIALSRFGLVRALESGPVIELLTEQGFEYDFHAQGVDRHLPEKIEISFYRICQEAITNAIKHGRHRWLSVALVQESVDDLHARLTLRIHDDEGEIDFRNSTGYGLQGIRDRAHAIGASCEFNAENGTPRFLLIVEFERVHAQG</sequence>
<keyword evidence="12" id="KW-1185">Reference proteome</keyword>
<dbReference type="InterPro" id="IPR036890">
    <property type="entry name" value="HATPase_C_sf"/>
</dbReference>
<evidence type="ECO:0000256" key="2">
    <source>
        <dbReference type="ARBA" id="ARBA00012438"/>
    </source>
</evidence>
<organism evidence="11 12">
    <name type="scientific">Lysobacter soyae</name>
    <dbReference type="NCBI Taxonomy" id="2764185"/>
    <lineage>
        <taxon>Bacteria</taxon>
        <taxon>Pseudomonadati</taxon>
        <taxon>Pseudomonadota</taxon>
        <taxon>Gammaproteobacteria</taxon>
        <taxon>Lysobacterales</taxon>
        <taxon>Lysobacteraceae</taxon>
        <taxon>Lysobacter</taxon>
    </lineage>
</organism>
<gene>
    <name evidence="11" type="ORF">H8L67_06050</name>
</gene>
<keyword evidence="5" id="KW-0547">Nucleotide-binding</keyword>
<feature type="transmembrane region" description="Helical" evidence="9">
    <location>
        <begin position="14"/>
        <end position="34"/>
    </location>
</feature>
<dbReference type="PANTHER" id="PTHR24421:SF10">
    <property type="entry name" value="NITRATE_NITRITE SENSOR PROTEIN NARQ"/>
    <property type="match status" value="1"/>
</dbReference>
<evidence type="ECO:0000313" key="11">
    <source>
        <dbReference type="EMBL" id="QYR52182.1"/>
    </source>
</evidence>
<keyword evidence="4" id="KW-0808">Transferase</keyword>
<evidence type="ECO:0000256" key="3">
    <source>
        <dbReference type="ARBA" id="ARBA00022553"/>
    </source>
</evidence>
<dbReference type="InterPro" id="IPR050482">
    <property type="entry name" value="Sensor_HK_TwoCompSys"/>
</dbReference>
<evidence type="ECO:0000256" key="4">
    <source>
        <dbReference type="ARBA" id="ARBA00022679"/>
    </source>
</evidence>
<feature type="transmembrane region" description="Helical" evidence="9">
    <location>
        <begin position="186"/>
        <end position="204"/>
    </location>
</feature>
<keyword evidence="8" id="KW-0902">Two-component regulatory system</keyword>
<dbReference type="SUPFAM" id="SSF55874">
    <property type="entry name" value="ATPase domain of HSP90 chaperone/DNA topoisomerase II/histidine kinase"/>
    <property type="match status" value="1"/>
</dbReference>
<feature type="transmembrane region" description="Helical" evidence="9">
    <location>
        <begin position="157"/>
        <end position="174"/>
    </location>
</feature>
<dbReference type="Pfam" id="PF07730">
    <property type="entry name" value="HisKA_3"/>
    <property type="match status" value="1"/>
</dbReference>
<protein>
    <recommendedName>
        <fullName evidence="2">histidine kinase</fullName>
        <ecNumber evidence="2">2.7.13.3</ecNumber>
    </recommendedName>
</protein>
<keyword evidence="9" id="KW-1133">Transmembrane helix</keyword>
<keyword evidence="3" id="KW-0597">Phosphoprotein</keyword>
<accession>A0ABX8WKM3</accession>
<keyword evidence="9" id="KW-0812">Transmembrane</keyword>
<feature type="transmembrane region" description="Helical" evidence="9">
    <location>
        <begin position="264"/>
        <end position="282"/>
    </location>
</feature>
<evidence type="ECO:0000256" key="8">
    <source>
        <dbReference type="ARBA" id="ARBA00023012"/>
    </source>
</evidence>
<keyword evidence="7" id="KW-0067">ATP-binding</keyword>
<dbReference type="RefSeq" id="WP_220378969.1">
    <property type="nucleotide sequence ID" value="NZ_CP080544.1"/>
</dbReference>
<evidence type="ECO:0000259" key="10">
    <source>
        <dbReference type="Pfam" id="PF07730"/>
    </source>
</evidence>
<feature type="transmembrane region" description="Helical" evidence="9">
    <location>
        <begin position="115"/>
        <end position="137"/>
    </location>
</feature>
<evidence type="ECO:0000256" key="1">
    <source>
        <dbReference type="ARBA" id="ARBA00000085"/>
    </source>
</evidence>
<keyword evidence="6" id="KW-0418">Kinase</keyword>